<evidence type="ECO:0000313" key="1">
    <source>
        <dbReference type="EMBL" id="TGY66496.1"/>
    </source>
</evidence>
<dbReference type="EMBL" id="SRYG01000006">
    <property type="protein sequence ID" value="TGY66496.1"/>
    <property type="molecule type" value="Genomic_DNA"/>
</dbReference>
<proteinExistence type="predicted"/>
<keyword evidence="2" id="KW-1185">Reference proteome</keyword>
<organism evidence="1 2">
    <name type="scientific">Dubosiella muris</name>
    <dbReference type="NCBI Taxonomy" id="3038133"/>
    <lineage>
        <taxon>Bacteria</taxon>
        <taxon>Bacillati</taxon>
        <taxon>Bacillota</taxon>
        <taxon>Erysipelotrichia</taxon>
        <taxon>Erysipelotrichales</taxon>
        <taxon>Erysipelotrichaceae</taxon>
        <taxon>Dubosiella</taxon>
    </lineage>
</organism>
<evidence type="ECO:0000313" key="2">
    <source>
        <dbReference type="Proteomes" id="UP000308836"/>
    </source>
</evidence>
<comment type="caution">
    <text evidence="1">The sequence shown here is derived from an EMBL/GenBank/DDBJ whole genome shotgun (WGS) entry which is preliminary data.</text>
</comment>
<accession>A0AC61R886</accession>
<gene>
    <name evidence="1" type="ORF">E5336_04165</name>
</gene>
<reference evidence="1" key="1">
    <citation type="submission" date="2019-04" db="EMBL/GenBank/DDBJ databases">
        <title>Microbes associate with the intestines of laboratory mice.</title>
        <authorList>
            <person name="Navarre W."/>
            <person name="Wong E."/>
            <person name="Huang K."/>
            <person name="Tropini C."/>
            <person name="Ng K."/>
            <person name="Yu B."/>
        </authorList>
    </citation>
    <scope>NUCLEOTIDE SEQUENCE</scope>
    <source>
        <strain evidence="1">NM09_H32</strain>
    </source>
</reference>
<name>A0AC61R886_9FIRM</name>
<dbReference type="Proteomes" id="UP000308836">
    <property type="component" value="Unassembled WGS sequence"/>
</dbReference>
<sequence>MTEKELRKLSRLDLLELFVEQSKEVERLKKELEEANAKLEDRRLLCQNTGNIAEAALQINKIFEQCQQAADDYLISVRANVKPQ</sequence>
<protein>
    <submittedName>
        <fullName evidence="1">DNA repair protein</fullName>
    </submittedName>
</protein>